<dbReference type="InterPro" id="IPR041609">
    <property type="entry name" value="PurL_linker"/>
</dbReference>
<keyword evidence="5" id="KW-0479">Metal-binding</keyword>
<dbReference type="PANTHER" id="PTHR10099">
    <property type="entry name" value="PHOSPHORIBOSYLFORMYLGLYCINAMIDINE SYNTHASE"/>
    <property type="match status" value="1"/>
</dbReference>
<dbReference type="GO" id="GO:0005524">
    <property type="term" value="F:ATP binding"/>
    <property type="evidence" value="ECO:0007669"/>
    <property type="project" value="UniProtKB-KW"/>
</dbReference>
<dbReference type="Pfam" id="PF18072">
    <property type="entry name" value="FGAR-AT_linker"/>
    <property type="match status" value="1"/>
</dbReference>
<evidence type="ECO:0000256" key="2">
    <source>
        <dbReference type="ARBA" id="ARBA00008608"/>
    </source>
</evidence>
<dbReference type="Pfam" id="PF13507">
    <property type="entry name" value="GATase_5"/>
    <property type="match status" value="1"/>
</dbReference>
<dbReference type="HAMAP" id="MF_00419">
    <property type="entry name" value="PurL_1"/>
    <property type="match status" value="1"/>
</dbReference>
<evidence type="ECO:0000259" key="15">
    <source>
        <dbReference type="Pfam" id="PF18076"/>
    </source>
</evidence>
<proteinExistence type="inferred from homology"/>
<dbReference type="SUPFAM" id="SSF56042">
    <property type="entry name" value="PurM C-terminal domain-like"/>
    <property type="match status" value="2"/>
</dbReference>
<protein>
    <recommendedName>
        <fullName evidence="3">phosphoribosylformylglycinamidine synthase</fullName>
        <ecNumber evidence="3">6.3.5.3</ecNumber>
    </recommendedName>
    <alternativeName>
        <fullName evidence="12">Formylglycinamide ribonucleotide amidotransferase</fullName>
    </alternativeName>
    <alternativeName>
        <fullName evidence="11">Formylglycinamide ribotide amidotransferase</fullName>
    </alternativeName>
</protein>
<evidence type="ECO:0000256" key="12">
    <source>
        <dbReference type="ARBA" id="ARBA00032632"/>
    </source>
</evidence>
<dbReference type="Gene3D" id="3.90.650.10">
    <property type="entry name" value="PurM-like C-terminal domain"/>
    <property type="match status" value="2"/>
</dbReference>
<dbReference type="PANTHER" id="PTHR10099:SF1">
    <property type="entry name" value="PHOSPHORIBOSYLFORMYLGLYCINAMIDINE SYNTHASE"/>
    <property type="match status" value="1"/>
</dbReference>
<sequence length="1413" mass="153002">MSSIIRFFRKPCLTDAQLRQILLELKKENLETDVLEIDSETCYNVEITKALDPDQKKRLKWILSETFEQENFGESPFLSASADDPTQWLFEVGPRLNFATAWSTNAVSICEHCGLDMVIRVERSKRLLVKTGTDASVLTKDFKAAFLAHVHDRMTQCVYEKPIESFKLDIQPESWLEVDVLGKGRQALVDISRQMGLGYDEQDLDYYTRLFVEDLKRNPTSVECFDLAQGNSEHSRHWFFNGKIVIDGVDMPETLFSMVKKPVKLNPRNSTVAFKDNSSAQKGFSFKAFQAGGEQVGNAKVYGLIEKEYDLTLTAETHNFPCGVAPFPGAETGTGGRLRDGMATGKGSLVVAGTAAYCVGQLHIPGYDQPWEDASWRYPPNMASPLKILIEASNGASDYGNKFGEPIIQGYVRSFGANIPLRLSGGQSADGVERREWVKPIMFTGGVGMMDARHRKKEEPAPNDLIVKLGGPAYRIGMGGGAASSMVAGDNQADLDFNAVQRGDAEMCQKAWRVIRTCAELGDANPIVSIHDQGAGGAGNVLKEITEPQGGVINLRDIASADPTLSVVEIWGAEYQESWGLLLKPSSVGVFKEICDRERCEYRVVGHTTGNGIVEVRDSKDGSVPVNLPLEKVLGKMPQKVFKSTAGAWAKLKALTSPSSPVLTLSSLSGEKDLSVASAFQRVIRLASVASKRYLTTKVDRSVTGLIAQQQCVGPLQLTLADVAVVAMSEFSLTGTAISIGEQPIKGLVDPATMARVCIAESLTNLVWAQATAIEDIKASLNWMYAAKLDSEGAAMYKAMEAFSAFLSEIGAAVDGGKDSLSMAARVAPVPGSGADGQTVKAPGEMTLSCYVSCPDVTKTVTPDLKLQEEGVLIFVPLDRGQNPLAALDLLRAGAGLAGSAFAQVYGKVAVVLDETAAGAAEIDALGLVPDASPPADFKAMWEVTQGFLETRTIAAGHDRSDGGLITCLMEMAFAGNQGIDIVIEPRPGVFPPNPLIGLFSEGPGIVLEVEKADADSVAGAFHAKGLEALRIGTGRADKTAKISYGGRVVLEGSVATFRDAWEQTSFELDRLQANPECVATEQAALSGRPSDPKVQVSFDYSATPETVLSSGEKVRVAIVREEGSNGDREMAAAFHLAGFAAYDVTMSDLINEKTSLSDFRGVVFVGGFSYADVCDSAKGWAASIRFNPKIRDSFSHFASRSDTFSLGVCNGCQLMALLGWVPGGYEEPEEGKDSMQPRFVWNESGRFESRWSCLEIQKTKAIMLRGMEGAVLPVWSAHGEGKAFFPEGSSAISKLKKSQQISFCYVDDYGQVTQKYPFNPNGSEGGVAGMCSADGRHLCLMPHPERCVLPWQWPHVPNEVLSKDRRMRVKRQKGADGKVTSGRAQSLDAWYASGVTPWIRMFQNAREWCESH</sequence>
<reference evidence="17" key="1">
    <citation type="submission" date="2014-11" db="EMBL/GenBank/DDBJ databases">
        <authorList>
            <person name="Otto D Thomas"/>
            <person name="Naeem Raeece"/>
        </authorList>
    </citation>
    <scope>NUCLEOTIDE SEQUENCE</scope>
</reference>
<evidence type="ECO:0000259" key="16">
    <source>
        <dbReference type="Pfam" id="PF22689"/>
    </source>
</evidence>
<dbReference type="SUPFAM" id="SSF82697">
    <property type="entry name" value="PurS-like"/>
    <property type="match status" value="1"/>
</dbReference>
<dbReference type="GO" id="GO:0005737">
    <property type="term" value="C:cytoplasm"/>
    <property type="evidence" value="ECO:0007669"/>
    <property type="project" value="TreeGrafter"/>
</dbReference>
<keyword evidence="8" id="KW-0067">ATP-binding</keyword>
<dbReference type="CDD" id="cd01740">
    <property type="entry name" value="GATase1_FGAR_AT"/>
    <property type="match status" value="1"/>
</dbReference>
<dbReference type="FunFam" id="3.90.650.10:FF:000024">
    <property type="entry name" value="Phosphoribosylformylglycinamidine synthase"/>
    <property type="match status" value="1"/>
</dbReference>
<evidence type="ECO:0000256" key="6">
    <source>
        <dbReference type="ARBA" id="ARBA00022741"/>
    </source>
</evidence>
<feature type="domain" description="Phosphoribosylformylglycinamidine synthase linker" evidence="14">
    <location>
        <begin position="189"/>
        <end position="237"/>
    </location>
</feature>
<feature type="domain" description="Phosphoribosylformylglycinamidine synthase N-terminal" evidence="15">
    <location>
        <begin position="41"/>
        <end position="162"/>
    </location>
</feature>
<dbReference type="GO" id="GO:0046872">
    <property type="term" value="F:metal ion binding"/>
    <property type="evidence" value="ECO:0007669"/>
    <property type="project" value="UniProtKB-KW"/>
</dbReference>
<gene>
    <name evidence="17" type="ORF">Cvel_25710</name>
</gene>
<dbReference type="NCBIfam" id="NF003672">
    <property type="entry name" value="PRK05297.1"/>
    <property type="match status" value="1"/>
</dbReference>
<evidence type="ECO:0000256" key="8">
    <source>
        <dbReference type="ARBA" id="ARBA00022840"/>
    </source>
</evidence>
<dbReference type="PROSITE" id="PS51273">
    <property type="entry name" value="GATASE_TYPE_1"/>
    <property type="match status" value="1"/>
</dbReference>
<dbReference type="CDD" id="cd02204">
    <property type="entry name" value="PurL_repeat2"/>
    <property type="match status" value="1"/>
</dbReference>
<dbReference type="SUPFAM" id="SSF55326">
    <property type="entry name" value="PurM N-terminal domain-like"/>
    <property type="match status" value="2"/>
</dbReference>
<feature type="domain" description="PurM-like C-terminal" evidence="13">
    <location>
        <begin position="938"/>
        <end position="1040"/>
    </location>
</feature>
<dbReference type="CDD" id="cd02203">
    <property type="entry name" value="PurL_repeat1"/>
    <property type="match status" value="1"/>
</dbReference>
<dbReference type="Gene3D" id="1.10.8.750">
    <property type="entry name" value="Phosphoribosylformylglycinamidine synthase, linker domain"/>
    <property type="match status" value="1"/>
</dbReference>
<dbReference type="NCBIfam" id="TIGR01735">
    <property type="entry name" value="FGAM_synt"/>
    <property type="match status" value="1"/>
</dbReference>
<dbReference type="VEuPathDB" id="CryptoDB:Cvel_25710"/>
<evidence type="ECO:0000256" key="9">
    <source>
        <dbReference type="ARBA" id="ARBA00022842"/>
    </source>
</evidence>
<dbReference type="Pfam" id="PF22689">
    <property type="entry name" value="FGAR-AT_PurM_N-like"/>
    <property type="match status" value="1"/>
</dbReference>
<evidence type="ECO:0000256" key="10">
    <source>
        <dbReference type="ARBA" id="ARBA00022962"/>
    </source>
</evidence>
<comment type="pathway">
    <text evidence="1">Purine metabolism; IMP biosynthesis via de novo pathway; 5-amino-1-(5-phospho-D-ribosyl)imidazole from N(2)-formyl-N(1)-(5-phospho-D-ribosyl)glycinamide: step 1/2.</text>
</comment>
<evidence type="ECO:0000313" key="17">
    <source>
        <dbReference type="EMBL" id="CEM41009.1"/>
    </source>
</evidence>
<dbReference type="UniPathway" id="UPA00074">
    <property type="reaction ID" value="UER00128"/>
</dbReference>
<evidence type="ECO:0000256" key="1">
    <source>
        <dbReference type="ARBA" id="ARBA00004920"/>
    </source>
</evidence>
<dbReference type="InterPro" id="IPR036604">
    <property type="entry name" value="PurS-like_sf"/>
</dbReference>
<evidence type="ECO:0000256" key="4">
    <source>
        <dbReference type="ARBA" id="ARBA00022598"/>
    </source>
</evidence>
<keyword evidence="9" id="KW-0460">Magnesium</keyword>
<dbReference type="EMBL" id="CDMZ01002150">
    <property type="protein sequence ID" value="CEM41009.1"/>
    <property type="molecule type" value="Genomic_DNA"/>
</dbReference>
<comment type="similarity">
    <text evidence="2">In the N-terminal section; belongs to the FGAMS family.</text>
</comment>
<dbReference type="InterPro" id="IPR010073">
    <property type="entry name" value="PurL_large"/>
</dbReference>
<dbReference type="GO" id="GO:0006189">
    <property type="term" value="P:'de novo' IMP biosynthetic process"/>
    <property type="evidence" value="ECO:0007669"/>
    <property type="project" value="UniProtKB-UniPathway"/>
</dbReference>
<evidence type="ECO:0000259" key="13">
    <source>
        <dbReference type="Pfam" id="PF02769"/>
    </source>
</evidence>
<dbReference type="InterPro" id="IPR010918">
    <property type="entry name" value="PurM-like_C_dom"/>
</dbReference>
<keyword evidence="10" id="KW-0315">Glutamine amidotransferase</keyword>
<name>A0A0G4HAZ4_9ALVE</name>
<dbReference type="SUPFAM" id="SSF52317">
    <property type="entry name" value="Class I glutamine amidotransferase-like"/>
    <property type="match status" value="1"/>
</dbReference>
<dbReference type="InterPro" id="IPR040707">
    <property type="entry name" value="FGAR-AT_N"/>
</dbReference>
<keyword evidence="4" id="KW-0436">Ligase</keyword>
<dbReference type="Pfam" id="PF02769">
    <property type="entry name" value="AIRS_C"/>
    <property type="match status" value="2"/>
</dbReference>
<evidence type="ECO:0000256" key="11">
    <source>
        <dbReference type="ARBA" id="ARBA00029823"/>
    </source>
</evidence>
<evidence type="ECO:0000259" key="14">
    <source>
        <dbReference type="Pfam" id="PF18072"/>
    </source>
</evidence>
<dbReference type="Gene3D" id="3.40.50.880">
    <property type="match status" value="1"/>
</dbReference>
<dbReference type="Gene3D" id="3.30.1330.10">
    <property type="entry name" value="PurM-like, N-terminal domain"/>
    <property type="match status" value="2"/>
</dbReference>
<dbReference type="InterPro" id="IPR036676">
    <property type="entry name" value="PurM-like_C_sf"/>
</dbReference>
<dbReference type="SUPFAM" id="SSF109736">
    <property type="entry name" value="FGAM synthase PurL, linker domain"/>
    <property type="match status" value="1"/>
</dbReference>
<dbReference type="InterPro" id="IPR029062">
    <property type="entry name" value="Class_I_gatase-like"/>
</dbReference>
<dbReference type="SMART" id="SM01211">
    <property type="entry name" value="GATase_5"/>
    <property type="match status" value="1"/>
</dbReference>
<keyword evidence="6" id="KW-0547">Nucleotide-binding</keyword>
<accession>A0A0G4HAZ4</accession>
<dbReference type="GO" id="GO:0004642">
    <property type="term" value="F:phosphoribosylformylglycinamidine synthase activity"/>
    <property type="evidence" value="ECO:0007669"/>
    <property type="project" value="UniProtKB-EC"/>
</dbReference>
<dbReference type="EC" id="6.3.5.3" evidence="3"/>
<organism evidence="17">
    <name type="scientific">Chromera velia CCMP2878</name>
    <dbReference type="NCBI Taxonomy" id="1169474"/>
    <lineage>
        <taxon>Eukaryota</taxon>
        <taxon>Sar</taxon>
        <taxon>Alveolata</taxon>
        <taxon>Colpodellida</taxon>
        <taxon>Chromeraceae</taxon>
        <taxon>Chromera</taxon>
    </lineage>
</organism>
<evidence type="ECO:0000256" key="5">
    <source>
        <dbReference type="ARBA" id="ARBA00022723"/>
    </source>
</evidence>
<dbReference type="InterPro" id="IPR036921">
    <property type="entry name" value="PurM-like_N_sf"/>
</dbReference>
<feature type="domain" description="PurM-like C-terminal" evidence="13">
    <location>
        <begin position="462"/>
        <end position="617"/>
    </location>
</feature>
<evidence type="ECO:0000256" key="7">
    <source>
        <dbReference type="ARBA" id="ARBA00022755"/>
    </source>
</evidence>
<dbReference type="FunFam" id="1.10.8.750:FF:000001">
    <property type="entry name" value="Putative phosphoribosylformylglycinamidine synthase"/>
    <property type="match status" value="1"/>
</dbReference>
<keyword evidence="7" id="KW-0658">Purine biosynthesis</keyword>
<dbReference type="InterPro" id="IPR055181">
    <property type="entry name" value="FGAR-AT_PurM_N-like"/>
</dbReference>
<evidence type="ECO:0000256" key="3">
    <source>
        <dbReference type="ARBA" id="ARBA00012747"/>
    </source>
</evidence>
<feature type="domain" description="FGAR-AT PurM N-terminal-like" evidence="16">
    <location>
        <begin position="691"/>
        <end position="851"/>
    </location>
</feature>
<dbReference type="Pfam" id="PF18076">
    <property type="entry name" value="FGAR-AT_N"/>
    <property type="match status" value="1"/>
</dbReference>